<dbReference type="EMBL" id="SPLM01000038">
    <property type="protein sequence ID" value="TMW64959.1"/>
    <property type="molecule type" value="Genomic_DNA"/>
</dbReference>
<dbReference type="PANTHER" id="PTHR12932:SF9">
    <property type="entry name" value="TUBULIN POLYMERIZATION-PROMOTING PROTEIN HOMOLOG"/>
    <property type="match status" value="1"/>
</dbReference>
<keyword evidence="4" id="KW-1185">Reference proteome</keyword>
<dbReference type="AlphaFoldDB" id="A0A8K1CK01"/>
<reference evidence="3" key="1">
    <citation type="submission" date="2019-03" db="EMBL/GenBank/DDBJ databases">
        <title>Long read genome sequence of the mycoparasitic Pythium oligandrum ATCC 38472 isolated from sugarbeet rhizosphere.</title>
        <authorList>
            <person name="Gaulin E."/>
        </authorList>
    </citation>
    <scope>NUCLEOTIDE SEQUENCE</scope>
    <source>
        <strain evidence="3">ATCC 38472_TT</strain>
    </source>
</reference>
<sequence>MDGGRRSISEELRDDESQPQPSRRADVYERLYDRRSYTGVYRKRFELEIHDLTDTVVHDLSSTIRPNLNYSVTPKQQKRAVSPRLSISSSTPASITIEPPPPSPSPEKPPCPSPIQLKGDPNDPHTLLKAVFHYYCRFGRTGAKGVNEKTMNNVNFSKLCRECPDLLSADFTTTDVDLIFVKAKKKGERRINYTQFLDALGMLALEKYPETPLEKSLPKVLQVHLARLPPIVELTDGRMRNAVWQRRRSSGSRPPSPRTPQRRASVTQTSPPRVHFPHPTPSHSPLRRRQSAPSSVMSNSGLARQFINGLPKLRSFTSFDTDALASPTPTSFDDLPYTEESITEVTL</sequence>
<dbReference type="GO" id="GO:0005874">
    <property type="term" value="C:microtubule"/>
    <property type="evidence" value="ECO:0007669"/>
    <property type="project" value="TreeGrafter"/>
</dbReference>
<comment type="caution">
    <text evidence="3">The sequence shown here is derived from an EMBL/GenBank/DDBJ whole genome shotgun (WGS) entry which is preliminary data.</text>
</comment>
<evidence type="ECO:0000256" key="2">
    <source>
        <dbReference type="SAM" id="MobiDB-lite"/>
    </source>
</evidence>
<evidence type="ECO:0000313" key="4">
    <source>
        <dbReference type="Proteomes" id="UP000794436"/>
    </source>
</evidence>
<evidence type="ECO:0000256" key="1">
    <source>
        <dbReference type="ARBA" id="ARBA00010994"/>
    </source>
</evidence>
<dbReference type="SUPFAM" id="SSF47473">
    <property type="entry name" value="EF-hand"/>
    <property type="match status" value="1"/>
</dbReference>
<feature type="compositionally biased region" description="Pro residues" evidence="2">
    <location>
        <begin position="98"/>
        <end position="113"/>
    </location>
</feature>
<feature type="region of interest" description="Disordered" evidence="2">
    <location>
        <begin position="1"/>
        <end position="27"/>
    </location>
</feature>
<dbReference type="GO" id="GO:0015631">
    <property type="term" value="F:tubulin binding"/>
    <property type="evidence" value="ECO:0007669"/>
    <property type="project" value="InterPro"/>
</dbReference>
<dbReference type="InterPro" id="IPR011992">
    <property type="entry name" value="EF-hand-dom_pair"/>
</dbReference>
<dbReference type="PANTHER" id="PTHR12932">
    <property type="entry name" value="P25 ALPHA-RELATED"/>
    <property type="match status" value="1"/>
</dbReference>
<accession>A0A8K1CK01</accession>
<gene>
    <name evidence="3" type="ORF">Poli38472_009126</name>
</gene>
<dbReference type="GO" id="GO:0001578">
    <property type="term" value="P:microtubule bundle formation"/>
    <property type="evidence" value="ECO:0007669"/>
    <property type="project" value="TreeGrafter"/>
</dbReference>
<dbReference type="Pfam" id="PF05517">
    <property type="entry name" value="p25-alpha"/>
    <property type="match status" value="1"/>
</dbReference>
<dbReference type="Gene3D" id="1.10.238.10">
    <property type="entry name" value="EF-hand"/>
    <property type="match status" value="1"/>
</dbReference>
<feature type="region of interest" description="Disordered" evidence="2">
    <location>
        <begin position="74"/>
        <end position="122"/>
    </location>
</feature>
<feature type="compositionally biased region" description="Low complexity" evidence="2">
    <location>
        <begin position="82"/>
        <end position="97"/>
    </location>
</feature>
<comment type="similarity">
    <text evidence="1">Belongs to the TPPP family.</text>
</comment>
<dbReference type="InterPro" id="IPR008907">
    <property type="entry name" value="TPP/p25"/>
</dbReference>
<dbReference type="Proteomes" id="UP000794436">
    <property type="component" value="Unassembled WGS sequence"/>
</dbReference>
<evidence type="ECO:0000313" key="3">
    <source>
        <dbReference type="EMBL" id="TMW64959.1"/>
    </source>
</evidence>
<dbReference type="GO" id="GO:0032273">
    <property type="term" value="P:positive regulation of protein polymerization"/>
    <property type="evidence" value="ECO:0007669"/>
    <property type="project" value="TreeGrafter"/>
</dbReference>
<organism evidence="3 4">
    <name type="scientific">Pythium oligandrum</name>
    <name type="common">Mycoparasitic fungus</name>
    <dbReference type="NCBI Taxonomy" id="41045"/>
    <lineage>
        <taxon>Eukaryota</taxon>
        <taxon>Sar</taxon>
        <taxon>Stramenopiles</taxon>
        <taxon>Oomycota</taxon>
        <taxon>Peronosporomycetes</taxon>
        <taxon>Pythiales</taxon>
        <taxon>Pythiaceae</taxon>
        <taxon>Pythium</taxon>
    </lineage>
</organism>
<dbReference type="GO" id="GO:0046785">
    <property type="term" value="P:microtubule polymerization"/>
    <property type="evidence" value="ECO:0007669"/>
    <property type="project" value="InterPro"/>
</dbReference>
<protein>
    <submittedName>
        <fullName evidence="3">Uncharacterized protein</fullName>
    </submittedName>
</protein>
<feature type="region of interest" description="Disordered" evidence="2">
    <location>
        <begin position="242"/>
        <end position="298"/>
    </location>
</feature>
<name>A0A8K1CK01_PYTOL</name>
<proteinExistence type="inferred from homology"/>
<feature type="compositionally biased region" description="Basic and acidic residues" evidence="2">
    <location>
        <begin position="1"/>
        <end position="11"/>
    </location>
</feature>
<dbReference type="OrthoDB" id="548799at2759"/>